<proteinExistence type="predicted"/>
<dbReference type="AlphaFoldDB" id="A0A9Q3BFZ4"/>
<dbReference type="Proteomes" id="UP000765509">
    <property type="component" value="Unassembled WGS sequence"/>
</dbReference>
<sequence length="70" mass="7977">PTRKLSEKWLGPFPILKKVSTHAYNLKLPYQQKSIHPVSHISLLEPVNTSTVPNQKQEPAPSILISEEEY</sequence>
<feature type="region of interest" description="Disordered" evidence="1">
    <location>
        <begin position="49"/>
        <end position="70"/>
    </location>
</feature>
<dbReference type="Pfam" id="PF24626">
    <property type="entry name" value="SH3_Tf2-1"/>
    <property type="match status" value="1"/>
</dbReference>
<evidence type="ECO:0000313" key="3">
    <source>
        <dbReference type="EMBL" id="MBW0464413.1"/>
    </source>
</evidence>
<accession>A0A9Q3BFZ4</accession>
<dbReference type="EMBL" id="AVOT02000774">
    <property type="protein sequence ID" value="MBW0464413.1"/>
    <property type="molecule type" value="Genomic_DNA"/>
</dbReference>
<organism evidence="3 4">
    <name type="scientific">Austropuccinia psidii MF-1</name>
    <dbReference type="NCBI Taxonomy" id="1389203"/>
    <lineage>
        <taxon>Eukaryota</taxon>
        <taxon>Fungi</taxon>
        <taxon>Dikarya</taxon>
        <taxon>Basidiomycota</taxon>
        <taxon>Pucciniomycotina</taxon>
        <taxon>Pucciniomycetes</taxon>
        <taxon>Pucciniales</taxon>
        <taxon>Sphaerophragmiaceae</taxon>
        <taxon>Austropuccinia</taxon>
    </lineage>
</organism>
<name>A0A9Q3BFZ4_9BASI</name>
<evidence type="ECO:0000259" key="2">
    <source>
        <dbReference type="Pfam" id="PF24626"/>
    </source>
</evidence>
<gene>
    <name evidence="3" type="ORF">O181_004128</name>
</gene>
<evidence type="ECO:0000256" key="1">
    <source>
        <dbReference type="SAM" id="MobiDB-lite"/>
    </source>
</evidence>
<protein>
    <recommendedName>
        <fullName evidence="2">Tf2-1-like SH3-like domain-containing protein</fullName>
    </recommendedName>
</protein>
<dbReference type="InterPro" id="IPR056924">
    <property type="entry name" value="SH3_Tf2-1"/>
</dbReference>
<dbReference type="OrthoDB" id="97288at2759"/>
<comment type="caution">
    <text evidence="3">The sequence shown here is derived from an EMBL/GenBank/DDBJ whole genome shotgun (WGS) entry which is preliminary data.</text>
</comment>
<evidence type="ECO:0000313" key="4">
    <source>
        <dbReference type="Proteomes" id="UP000765509"/>
    </source>
</evidence>
<keyword evidence="4" id="KW-1185">Reference proteome</keyword>
<reference evidence="3" key="1">
    <citation type="submission" date="2021-03" db="EMBL/GenBank/DDBJ databases">
        <title>Draft genome sequence of rust myrtle Austropuccinia psidii MF-1, a brazilian biotype.</title>
        <authorList>
            <person name="Quecine M.C."/>
            <person name="Pachon D.M.R."/>
            <person name="Bonatelli M.L."/>
            <person name="Correr F.H."/>
            <person name="Franceschini L.M."/>
            <person name="Leite T.F."/>
            <person name="Margarido G.R.A."/>
            <person name="Almeida C.A."/>
            <person name="Ferrarezi J.A."/>
            <person name="Labate C.A."/>
        </authorList>
    </citation>
    <scope>NUCLEOTIDE SEQUENCE</scope>
    <source>
        <strain evidence="3">MF-1</strain>
    </source>
</reference>
<feature type="domain" description="Tf2-1-like SH3-like" evidence="2">
    <location>
        <begin position="2"/>
        <end position="47"/>
    </location>
</feature>
<feature type="non-terminal residue" evidence="3">
    <location>
        <position position="1"/>
    </location>
</feature>